<evidence type="ECO:0000313" key="3">
    <source>
        <dbReference type="Proteomes" id="UP000007039"/>
    </source>
</evidence>
<evidence type="ECO:0000313" key="2">
    <source>
        <dbReference type="EMBL" id="ADR19880.1"/>
    </source>
</evidence>
<dbReference type="STRING" id="768670.Calni_1985"/>
<dbReference type="Gene3D" id="3.40.630.30">
    <property type="match status" value="1"/>
</dbReference>
<dbReference type="AlphaFoldDB" id="E4THE5"/>
<dbReference type="Proteomes" id="UP000007039">
    <property type="component" value="Chromosome"/>
</dbReference>
<dbReference type="OrthoDB" id="9765580at2"/>
<dbReference type="InterPro" id="IPR016181">
    <property type="entry name" value="Acyl_CoA_acyltransferase"/>
</dbReference>
<sequence length="288" mass="34126">MIIEKLDLKHKEILFGRLKKVDTLISEYSFANLYLFRRAHNYEVIKDNADIFVKGITYDKKCYLMPTIPFNELDIKKVDRILREVDCIFPLDYQWIEGIEDRYCVTSNINDTDYIYTIEKMSTFKGRNLHGKRNLLKQFTENYNCTIKPLTEENKKDAIMVVEEWQKSLGEPPEETDFHANIEAIQYCEDLFICGLLYYISDKPVGLIMGEEIREDTFAIHFAKGLKGYKGIYQYIYNSFANMLPKKYEYLNFEQDLGKPSLRQAKSSYEPDIMIHKYRLSLRERCSC</sequence>
<name>E4THE5_CALNY</name>
<dbReference type="eggNOG" id="COG4866">
    <property type="taxonomic scope" value="Bacteria"/>
</dbReference>
<reference evidence="2 3" key="2">
    <citation type="journal article" date="2011" name="Stand. Genomic Sci.">
        <title>Complete genome sequence of Calditerrivibrio nitroreducens type strain (Yu37-1).</title>
        <authorList>
            <person name="Pitluck S."/>
            <person name="Sikorski J."/>
            <person name="Zeytun A."/>
            <person name="Lapidus A."/>
            <person name="Nolan M."/>
            <person name="Lucas S."/>
            <person name="Hammon N."/>
            <person name="Deshpande S."/>
            <person name="Cheng J.F."/>
            <person name="Tapia R."/>
            <person name="Han C."/>
            <person name="Goodwin L."/>
            <person name="Liolios K."/>
            <person name="Pagani I."/>
            <person name="Ivanova N."/>
            <person name="Mavromatis K."/>
            <person name="Pati A."/>
            <person name="Chen A."/>
            <person name="Palaniappan K."/>
            <person name="Hauser L."/>
            <person name="Chang Y.J."/>
            <person name="Jeffries C.D."/>
            <person name="Detter J.C."/>
            <person name="Brambilla E."/>
            <person name="Djao O.D."/>
            <person name="Rohde M."/>
            <person name="Spring S."/>
            <person name="Goker M."/>
            <person name="Woyke T."/>
            <person name="Bristow J."/>
            <person name="Eisen J.A."/>
            <person name="Markowitz V."/>
            <person name="Hugenholtz P."/>
            <person name="Kyrpides N.C."/>
            <person name="Klenk H.P."/>
            <person name="Land M."/>
        </authorList>
    </citation>
    <scope>NUCLEOTIDE SEQUENCE [LARGE SCALE GENOMIC DNA]</scope>
    <source>
        <strain evidence="3">DSM 19672 / NBRC 101217 / Yu37-1</strain>
    </source>
</reference>
<feature type="domain" description="Phosphatidylglycerol lysyltransferase C-terminal" evidence="1">
    <location>
        <begin position="23"/>
        <end position="279"/>
    </location>
</feature>
<dbReference type="Pfam" id="PF09924">
    <property type="entry name" value="LPG_synthase_C"/>
    <property type="match status" value="1"/>
</dbReference>
<dbReference type="SUPFAM" id="SSF55729">
    <property type="entry name" value="Acyl-CoA N-acyltransferases (Nat)"/>
    <property type="match status" value="2"/>
</dbReference>
<dbReference type="InterPro" id="IPR024320">
    <property type="entry name" value="LPG_synthase_C"/>
</dbReference>
<reference key="1">
    <citation type="submission" date="2010-11" db="EMBL/GenBank/DDBJ databases">
        <title>The complete genome of chromosome of Calditerrivibrio nitroreducens DSM 19672.</title>
        <authorList>
            <consortium name="US DOE Joint Genome Institute (JGI-PGF)"/>
            <person name="Lucas S."/>
            <person name="Copeland A."/>
            <person name="Lapidus A."/>
            <person name="Bruce D."/>
            <person name="Goodwin L."/>
            <person name="Pitluck S."/>
            <person name="Kyrpides N."/>
            <person name="Mavromatis K."/>
            <person name="Ivanova N."/>
            <person name="Mikhailova N."/>
            <person name="Zeytun A."/>
            <person name="Brettin T."/>
            <person name="Detter J.C."/>
            <person name="Tapia R."/>
            <person name="Han C."/>
            <person name="Land M."/>
            <person name="Hauser L."/>
            <person name="Markowitz V."/>
            <person name="Cheng J.-F."/>
            <person name="Hugenholtz P."/>
            <person name="Woyke T."/>
            <person name="Wu D."/>
            <person name="Spring S."/>
            <person name="Schroeder M."/>
            <person name="Brambilla E."/>
            <person name="Klenk H.-P."/>
            <person name="Eisen J.A."/>
        </authorList>
    </citation>
    <scope>NUCLEOTIDE SEQUENCE [LARGE SCALE GENOMIC DNA]</scope>
    <source>
        <strain>DSM 19672</strain>
    </source>
</reference>
<dbReference type="HOGENOM" id="CLU_058411_0_0_0"/>
<proteinExistence type="predicted"/>
<protein>
    <recommendedName>
        <fullName evidence="1">Phosphatidylglycerol lysyltransferase C-terminal domain-containing protein</fullName>
    </recommendedName>
</protein>
<organism evidence="2 3">
    <name type="scientific">Calditerrivibrio nitroreducens (strain DSM 19672 / NBRC 101217 / Yu37-1)</name>
    <dbReference type="NCBI Taxonomy" id="768670"/>
    <lineage>
        <taxon>Bacteria</taxon>
        <taxon>Pseudomonadati</taxon>
        <taxon>Deferribacterota</taxon>
        <taxon>Deferribacteres</taxon>
        <taxon>Deferribacterales</taxon>
        <taxon>Calditerrivibrionaceae</taxon>
    </lineage>
</organism>
<keyword evidence="3" id="KW-1185">Reference proteome</keyword>
<dbReference type="RefSeq" id="WP_013452087.1">
    <property type="nucleotide sequence ID" value="NC_014758.1"/>
</dbReference>
<evidence type="ECO:0000259" key="1">
    <source>
        <dbReference type="Pfam" id="PF09924"/>
    </source>
</evidence>
<dbReference type="InterPro" id="IPR016732">
    <property type="entry name" value="UCP018688"/>
</dbReference>
<gene>
    <name evidence="2" type="ordered locus">Calni_1985</name>
</gene>
<dbReference type="PIRSF" id="PIRSF018688">
    <property type="entry name" value="UCP018688"/>
    <property type="match status" value="1"/>
</dbReference>
<dbReference type="KEGG" id="cni:Calni_1985"/>
<accession>E4THE5</accession>
<dbReference type="PANTHER" id="PTHR41373">
    <property type="entry name" value="DUF2156 DOMAIN-CONTAINING PROTEIN"/>
    <property type="match status" value="1"/>
</dbReference>
<dbReference type="EMBL" id="CP002347">
    <property type="protein sequence ID" value="ADR19880.1"/>
    <property type="molecule type" value="Genomic_DNA"/>
</dbReference>
<dbReference type="PANTHER" id="PTHR41373:SF1">
    <property type="entry name" value="PHOSPHATIDYLGLYCEROL LYSYLTRANSFERASE C-TERMINAL DOMAIN-CONTAINING PROTEIN"/>
    <property type="match status" value="1"/>
</dbReference>